<dbReference type="Pfam" id="PF00117">
    <property type="entry name" value="GATase"/>
    <property type="match status" value="1"/>
</dbReference>
<dbReference type="PANTHER" id="PTHR42695">
    <property type="entry name" value="GLUTAMINE AMIDOTRANSFERASE YLR126C-RELATED"/>
    <property type="match status" value="1"/>
</dbReference>
<name>A0A927K699_9ACTN</name>
<keyword evidence="3" id="KW-0315">Glutamine amidotransferase</keyword>
<feature type="transmembrane region" description="Helical" evidence="1">
    <location>
        <begin position="135"/>
        <end position="154"/>
    </location>
</feature>
<dbReference type="SUPFAM" id="SSF52317">
    <property type="entry name" value="Class I glutamine amidotransferase-like"/>
    <property type="match status" value="1"/>
</dbReference>
<evidence type="ECO:0000313" key="3">
    <source>
        <dbReference type="EMBL" id="MBD8869915.1"/>
    </source>
</evidence>
<feature type="transmembrane region" description="Helical" evidence="1">
    <location>
        <begin position="174"/>
        <end position="193"/>
    </location>
</feature>
<keyword evidence="4" id="KW-1185">Reference proteome</keyword>
<feature type="transmembrane region" description="Helical" evidence="1">
    <location>
        <begin position="12"/>
        <end position="32"/>
    </location>
</feature>
<proteinExistence type="predicted"/>
<keyword evidence="1" id="KW-1133">Transmembrane helix</keyword>
<reference evidence="3" key="1">
    <citation type="submission" date="2020-09" db="EMBL/GenBank/DDBJ databases">
        <title>Nocardioides sp. strain MJB4 16S ribosomal RNA gene Genome sequencing and assembly.</title>
        <authorList>
            <person name="Kim I."/>
        </authorList>
    </citation>
    <scope>NUCLEOTIDE SEQUENCE</scope>
    <source>
        <strain evidence="3">MJB4</strain>
    </source>
</reference>
<organism evidence="3 4">
    <name type="scientific">Nocardioides donggukensis</name>
    <dbReference type="NCBI Taxonomy" id="2774019"/>
    <lineage>
        <taxon>Bacteria</taxon>
        <taxon>Bacillati</taxon>
        <taxon>Actinomycetota</taxon>
        <taxon>Actinomycetes</taxon>
        <taxon>Propionibacteriales</taxon>
        <taxon>Nocardioidaceae</taxon>
        <taxon>Nocardioides</taxon>
    </lineage>
</organism>
<dbReference type="InterPro" id="IPR029062">
    <property type="entry name" value="Class_I_gatase-like"/>
</dbReference>
<dbReference type="AlphaFoldDB" id="A0A927K699"/>
<dbReference type="InterPro" id="IPR017926">
    <property type="entry name" value="GATASE"/>
</dbReference>
<feature type="transmembrane region" description="Helical" evidence="1">
    <location>
        <begin position="44"/>
        <end position="68"/>
    </location>
</feature>
<comment type="caution">
    <text evidence="3">The sequence shown here is derived from an EMBL/GenBank/DDBJ whole genome shotgun (WGS) entry which is preliminary data.</text>
</comment>
<evidence type="ECO:0000259" key="2">
    <source>
        <dbReference type="Pfam" id="PF00117"/>
    </source>
</evidence>
<dbReference type="PROSITE" id="PS51273">
    <property type="entry name" value="GATASE_TYPE_1"/>
    <property type="match status" value="1"/>
</dbReference>
<dbReference type="EMBL" id="JACYXZ010000002">
    <property type="protein sequence ID" value="MBD8869915.1"/>
    <property type="molecule type" value="Genomic_DNA"/>
</dbReference>
<sequence>MRTLRAGTEALLWAAVGSGALWLFLLLDLRAHGERPGALVDTDVALRASLSVVAVIGTAVPTLAARLLDYASARIGAALTALALLVTSAAWSGVVGGEFLTLPTVLVGAGLGLLSLSPAPWGADRGPTPRPEVRIGLAALAVVLLVYPGLAGLAEAWRLGLVTPVEDPRAGWGALVPAVTVTLACVAALVHLARAAPAGGPRVLVVEHEAACPPAHLGRWLEEAGCTLEVCRPYAGDALPDLAPYDALLVLGGSMGANDDREVSWLGPLRQLVREAVAAEVPTLGVCLGHQVVAAALGGQVRANPRGQQVGLLDVGWLPEAADDELVGGIVPPRRGLHWNSDIVTELPAGAVLLARTPEHEPQVVRYAARAWGIQMHPEVDRALVQSWADGDRDDHLERGIDQDGELARLEAAADELADAWRPMALAFAALAGAAR</sequence>
<protein>
    <submittedName>
        <fullName evidence="3">Type 1 glutamine amidotransferase</fullName>
    </submittedName>
</protein>
<gene>
    <name evidence="3" type="ORF">IE331_09795</name>
</gene>
<feature type="transmembrane region" description="Helical" evidence="1">
    <location>
        <begin position="100"/>
        <end position="123"/>
    </location>
</feature>
<dbReference type="GO" id="GO:0005829">
    <property type="term" value="C:cytosol"/>
    <property type="evidence" value="ECO:0007669"/>
    <property type="project" value="TreeGrafter"/>
</dbReference>
<dbReference type="Proteomes" id="UP000616839">
    <property type="component" value="Unassembled WGS sequence"/>
</dbReference>
<feature type="transmembrane region" description="Helical" evidence="1">
    <location>
        <begin position="75"/>
        <end position="94"/>
    </location>
</feature>
<keyword evidence="1" id="KW-0812">Transmembrane</keyword>
<dbReference type="CDD" id="cd01741">
    <property type="entry name" value="GATase1_1"/>
    <property type="match status" value="1"/>
</dbReference>
<dbReference type="RefSeq" id="WP_192142927.1">
    <property type="nucleotide sequence ID" value="NZ_JACYXZ010000002.1"/>
</dbReference>
<accession>A0A927K699</accession>
<evidence type="ECO:0000313" key="4">
    <source>
        <dbReference type="Proteomes" id="UP000616839"/>
    </source>
</evidence>
<evidence type="ECO:0000256" key="1">
    <source>
        <dbReference type="SAM" id="Phobius"/>
    </source>
</evidence>
<dbReference type="InterPro" id="IPR044992">
    <property type="entry name" value="ChyE-like"/>
</dbReference>
<dbReference type="Gene3D" id="3.40.50.880">
    <property type="match status" value="1"/>
</dbReference>
<feature type="domain" description="Glutamine amidotransferase" evidence="2">
    <location>
        <begin position="219"/>
        <end position="380"/>
    </location>
</feature>
<keyword evidence="1" id="KW-0472">Membrane</keyword>
<dbReference type="PANTHER" id="PTHR42695:SF5">
    <property type="entry name" value="GLUTAMINE AMIDOTRANSFERASE YLR126C-RELATED"/>
    <property type="match status" value="1"/>
</dbReference>